<dbReference type="PROSITE" id="PS51257">
    <property type="entry name" value="PROKAR_LIPOPROTEIN"/>
    <property type="match status" value="1"/>
</dbReference>
<dbReference type="Proteomes" id="UP000196027">
    <property type="component" value="Chromosome"/>
</dbReference>
<dbReference type="RefSeq" id="WP_087459883.1">
    <property type="nucleotide sequence ID" value="NZ_CP021425.1"/>
</dbReference>
<dbReference type="GO" id="GO:0008677">
    <property type="term" value="F:2-dehydropantoate 2-reductase activity"/>
    <property type="evidence" value="ECO:0007669"/>
    <property type="project" value="UniProtKB-EC"/>
</dbReference>
<evidence type="ECO:0000256" key="8">
    <source>
        <dbReference type="ARBA" id="ARBA00032024"/>
    </source>
</evidence>
<evidence type="ECO:0000256" key="5">
    <source>
        <dbReference type="ARBA" id="ARBA00022655"/>
    </source>
</evidence>
<dbReference type="GO" id="GO:0050661">
    <property type="term" value="F:NADP binding"/>
    <property type="evidence" value="ECO:0007669"/>
    <property type="project" value="TreeGrafter"/>
</dbReference>
<accession>A0A1Y0I373</accession>
<comment type="pathway">
    <text evidence="1 10">Cofactor biosynthesis; (R)-pantothenate biosynthesis; (R)-pantoate from 3-methyl-2-oxobutanoate: step 2/2.</text>
</comment>
<organism evidence="13 14">
    <name type="scientific">Oleiphilus messinensis</name>
    <dbReference type="NCBI Taxonomy" id="141451"/>
    <lineage>
        <taxon>Bacteria</taxon>
        <taxon>Pseudomonadati</taxon>
        <taxon>Pseudomonadota</taxon>
        <taxon>Gammaproteobacteria</taxon>
        <taxon>Oceanospirillales</taxon>
        <taxon>Oleiphilaceae</taxon>
        <taxon>Oleiphilus</taxon>
    </lineage>
</organism>
<protein>
    <recommendedName>
        <fullName evidence="4 10">2-dehydropantoate 2-reductase</fullName>
        <ecNumber evidence="3 10">1.1.1.169</ecNumber>
    </recommendedName>
    <alternativeName>
        <fullName evidence="8 10">Ketopantoate reductase</fullName>
    </alternativeName>
</protein>
<dbReference type="InterPro" id="IPR008927">
    <property type="entry name" value="6-PGluconate_DH-like_C_sf"/>
</dbReference>
<dbReference type="EMBL" id="CP021425">
    <property type="protein sequence ID" value="ARU54710.1"/>
    <property type="molecule type" value="Genomic_DNA"/>
</dbReference>
<evidence type="ECO:0000256" key="10">
    <source>
        <dbReference type="RuleBase" id="RU362068"/>
    </source>
</evidence>
<evidence type="ECO:0000256" key="9">
    <source>
        <dbReference type="ARBA" id="ARBA00048793"/>
    </source>
</evidence>
<dbReference type="InterPro" id="IPR050838">
    <property type="entry name" value="Ketopantoate_reductase"/>
</dbReference>
<dbReference type="InterPro" id="IPR013328">
    <property type="entry name" value="6PGD_dom2"/>
</dbReference>
<comment type="catalytic activity">
    <reaction evidence="9 10">
        <text>(R)-pantoate + NADP(+) = 2-dehydropantoate + NADPH + H(+)</text>
        <dbReference type="Rhea" id="RHEA:16233"/>
        <dbReference type="ChEBI" id="CHEBI:11561"/>
        <dbReference type="ChEBI" id="CHEBI:15378"/>
        <dbReference type="ChEBI" id="CHEBI:15980"/>
        <dbReference type="ChEBI" id="CHEBI:57783"/>
        <dbReference type="ChEBI" id="CHEBI:58349"/>
        <dbReference type="EC" id="1.1.1.169"/>
    </reaction>
</comment>
<evidence type="ECO:0000256" key="2">
    <source>
        <dbReference type="ARBA" id="ARBA00007870"/>
    </source>
</evidence>
<dbReference type="SUPFAM" id="SSF51735">
    <property type="entry name" value="NAD(P)-binding Rossmann-fold domains"/>
    <property type="match status" value="1"/>
</dbReference>
<keyword evidence="7 10" id="KW-0560">Oxidoreductase</keyword>
<feature type="domain" description="Ketopantoate reductase C-terminal" evidence="12">
    <location>
        <begin position="177"/>
        <end position="315"/>
    </location>
</feature>
<dbReference type="Pfam" id="PF02558">
    <property type="entry name" value="ApbA"/>
    <property type="match status" value="1"/>
</dbReference>
<dbReference type="InterPro" id="IPR013332">
    <property type="entry name" value="KPR_N"/>
</dbReference>
<dbReference type="InterPro" id="IPR036291">
    <property type="entry name" value="NAD(P)-bd_dom_sf"/>
</dbReference>
<dbReference type="InterPro" id="IPR003710">
    <property type="entry name" value="ApbA"/>
</dbReference>
<gene>
    <name evidence="13" type="ORF">OLMES_0607</name>
</gene>
<dbReference type="InterPro" id="IPR013752">
    <property type="entry name" value="KPA_reductase"/>
</dbReference>
<dbReference type="PANTHER" id="PTHR43765">
    <property type="entry name" value="2-DEHYDROPANTOATE 2-REDUCTASE-RELATED"/>
    <property type="match status" value="1"/>
</dbReference>
<comment type="similarity">
    <text evidence="2 10">Belongs to the ketopantoate reductase family.</text>
</comment>
<keyword evidence="14" id="KW-1185">Reference proteome</keyword>
<sequence>MRVVVLGAGAVGCFLGGCLQASGVKVSYIGRQRIKNIVTEFGLTVSDWKGRLVSFAPEAVDYHKSGECLTYADIILVTVKSGDTASAAKTIKEYASPRALVVSFQNGVCNSDVLRANLPGFKVLSGMIPFNVAEQPGGRFHSGTEGDLFIEELDDAHRSLLNLFQGAGVGIVARSDMASVQWSKLVLNLNNSINALSGLALKEQLMDRTYRQVVSAATAEGLTVLKAAGITPVRTGKVVPQLVPHVLKLPNFMFLKVASAMIKIDESARSSMQDDLRLGRRTEVDYLNGEIVKLAARVGVEAPVNSRIVDLLKAAEAAGRGSPKMSANALYTSVLKPAVKA</sequence>
<dbReference type="OrthoDB" id="6530772at2"/>
<dbReference type="Gene3D" id="3.40.50.720">
    <property type="entry name" value="NAD(P)-binding Rossmann-like Domain"/>
    <property type="match status" value="1"/>
</dbReference>
<evidence type="ECO:0000256" key="1">
    <source>
        <dbReference type="ARBA" id="ARBA00004994"/>
    </source>
</evidence>
<dbReference type="SUPFAM" id="SSF48179">
    <property type="entry name" value="6-phosphogluconate dehydrogenase C-terminal domain-like"/>
    <property type="match status" value="1"/>
</dbReference>
<keyword evidence="6 10" id="KW-0521">NADP</keyword>
<dbReference type="NCBIfam" id="TIGR00745">
    <property type="entry name" value="apbA_panE"/>
    <property type="match status" value="1"/>
</dbReference>
<evidence type="ECO:0000313" key="13">
    <source>
        <dbReference type="EMBL" id="ARU54710.1"/>
    </source>
</evidence>
<proteinExistence type="inferred from homology"/>
<evidence type="ECO:0000256" key="6">
    <source>
        <dbReference type="ARBA" id="ARBA00022857"/>
    </source>
</evidence>
<feature type="domain" description="Ketopantoate reductase N-terminal" evidence="11">
    <location>
        <begin position="3"/>
        <end position="154"/>
    </location>
</feature>
<evidence type="ECO:0000259" key="12">
    <source>
        <dbReference type="Pfam" id="PF08546"/>
    </source>
</evidence>
<dbReference type="GO" id="GO:0005737">
    <property type="term" value="C:cytoplasm"/>
    <property type="evidence" value="ECO:0007669"/>
    <property type="project" value="TreeGrafter"/>
</dbReference>
<evidence type="ECO:0000313" key="14">
    <source>
        <dbReference type="Proteomes" id="UP000196027"/>
    </source>
</evidence>
<evidence type="ECO:0000256" key="3">
    <source>
        <dbReference type="ARBA" id="ARBA00013014"/>
    </source>
</evidence>
<dbReference type="UniPathway" id="UPA00028">
    <property type="reaction ID" value="UER00004"/>
</dbReference>
<evidence type="ECO:0000259" key="11">
    <source>
        <dbReference type="Pfam" id="PF02558"/>
    </source>
</evidence>
<keyword evidence="5 10" id="KW-0566">Pantothenate biosynthesis</keyword>
<comment type="function">
    <text evidence="10">Catalyzes the NADPH-dependent reduction of ketopantoate into pantoic acid.</text>
</comment>
<dbReference type="Gene3D" id="1.10.1040.10">
    <property type="entry name" value="N-(1-d-carboxylethyl)-l-norvaline Dehydrogenase, domain 2"/>
    <property type="match status" value="1"/>
</dbReference>
<dbReference type="PANTHER" id="PTHR43765:SF2">
    <property type="entry name" value="2-DEHYDROPANTOATE 2-REDUCTASE"/>
    <property type="match status" value="1"/>
</dbReference>
<evidence type="ECO:0000256" key="7">
    <source>
        <dbReference type="ARBA" id="ARBA00023002"/>
    </source>
</evidence>
<name>A0A1Y0I373_9GAMM</name>
<evidence type="ECO:0000256" key="4">
    <source>
        <dbReference type="ARBA" id="ARBA00019465"/>
    </source>
</evidence>
<dbReference type="GO" id="GO:0015940">
    <property type="term" value="P:pantothenate biosynthetic process"/>
    <property type="evidence" value="ECO:0007669"/>
    <property type="project" value="UniProtKB-UniPathway"/>
</dbReference>
<dbReference type="Pfam" id="PF08546">
    <property type="entry name" value="ApbA_C"/>
    <property type="match status" value="1"/>
</dbReference>
<dbReference type="AlphaFoldDB" id="A0A1Y0I373"/>
<dbReference type="KEGG" id="ome:OLMES_0607"/>
<dbReference type="EC" id="1.1.1.169" evidence="3 10"/>
<reference evidence="13 14" key="1">
    <citation type="submission" date="2017-05" db="EMBL/GenBank/DDBJ databases">
        <title>Genomic insights into alkan degradation activity of Oleiphilus messinensis.</title>
        <authorList>
            <person name="Kozyavkin S.A."/>
            <person name="Slesarev A.I."/>
            <person name="Golyshin P.N."/>
            <person name="Korzhenkov A."/>
            <person name="Golyshina O.N."/>
            <person name="Toshchakov S.V."/>
        </authorList>
    </citation>
    <scope>NUCLEOTIDE SEQUENCE [LARGE SCALE GENOMIC DNA]</scope>
    <source>
        <strain evidence="13 14">ME102</strain>
    </source>
</reference>
<dbReference type="NCBIfam" id="NF006083">
    <property type="entry name" value="PRK08229.1"/>
    <property type="match status" value="1"/>
</dbReference>